<dbReference type="PANTHER" id="PTHR42754">
    <property type="entry name" value="ENDOGLUCANASE"/>
    <property type="match status" value="1"/>
</dbReference>
<feature type="signal peptide" evidence="1">
    <location>
        <begin position="1"/>
        <end position="19"/>
    </location>
</feature>
<dbReference type="PANTHER" id="PTHR42754:SF1">
    <property type="entry name" value="LIPOPROTEIN"/>
    <property type="match status" value="1"/>
</dbReference>
<dbReference type="AlphaFoldDB" id="A0A532V5H4"/>
<reference evidence="2 3" key="1">
    <citation type="submission" date="2017-06" db="EMBL/GenBank/DDBJ databases">
        <title>Novel microbial phyla capable of carbon fixation and sulfur reduction in deep-sea sediments.</title>
        <authorList>
            <person name="Huang J."/>
            <person name="Baker B."/>
            <person name="Wang Y."/>
        </authorList>
    </citation>
    <scope>NUCLEOTIDE SEQUENCE [LARGE SCALE GENOMIC DNA]</scope>
    <source>
        <strain evidence="2">B3_LCP</strain>
    </source>
</reference>
<comment type="caution">
    <text evidence="2">The sequence shown here is derived from an EMBL/GenBank/DDBJ whole genome shotgun (WGS) entry which is preliminary data.</text>
</comment>
<gene>
    <name evidence="2" type="ORF">CEE37_01880</name>
</gene>
<dbReference type="Proteomes" id="UP000319619">
    <property type="component" value="Unassembled WGS sequence"/>
</dbReference>
<feature type="chain" id="PRO_5021910752" description="Bulb-type lectin domain-containing protein" evidence="1">
    <location>
        <begin position="20"/>
        <end position="271"/>
    </location>
</feature>
<dbReference type="InterPro" id="IPR011047">
    <property type="entry name" value="Quinoprotein_ADH-like_sf"/>
</dbReference>
<organism evidence="2 3">
    <name type="scientific">candidate division LCP-89 bacterium B3_LCP</name>
    <dbReference type="NCBI Taxonomy" id="2012998"/>
    <lineage>
        <taxon>Bacteria</taxon>
        <taxon>Pseudomonadati</taxon>
        <taxon>Bacteria division LCP-89</taxon>
    </lineage>
</organism>
<evidence type="ECO:0000256" key="1">
    <source>
        <dbReference type="SAM" id="SignalP"/>
    </source>
</evidence>
<dbReference type="EMBL" id="NJBN01000001">
    <property type="protein sequence ID" value="TKJ42456.1"/>
    <property type="molecule type" value="Genomic_DNA"/>
</dbReference>
<accession>A0A532V5H4</accession>
<evidence type="ECO:0000313" key="3">
    <source>
        <dbReference type="Proteomes" id="UP000319619"/>
    </source>
</evidence>
<evidence type="ECO:0008006" key="4">
    <source>
        <dbReference type="Google" id="ProtNLM"/>
    </source>
</evidence>
<evidence type="ECO:0000313" key="2">
    <source>
        <dbReference type="EMBL" id="TKJ42456.1"/>
    </source>
</evidence>
<keyword evidence="1" id="KW-0732">Signal</keyword>
<proteinExistence type="predicted"/>
<dbReference type="SUPFAM" id="SSF50998">
    <property type="entry name" value="Quinoprotein alcohol dehydrogenase-like"/>
    <property type="match status" value="1"/>
</dbReference>
<name>A0A532V5H4_UNCL8</name>
<protein>
    <recommendedName>
        <fullName evidence="4">Bulb-type lectin domain-containing protein</fullName>
    </recommendedName>
</protein>
<sequence length="271" mass="29365">MKAILLSLLLFTLTLAAPAQPPILWFQTFGGSNYDYGKSVQQTGDGGYIIGGYTESYGAGSKDVYLVKTHAFGIEQWSQTYGGSSDDGGWSVQQTNDGGYVIAGETNSFGAGGSDVYLIKTDASGIEQWNQTYGGSDYEEGFSVQQTYDGGYIVTGYTLSYGVDYEDVYLVKTNASGIQQWNQTYGTTISDYGRNVQQTSDGGYIIAGWTLSYDSDVYLIKTSPSGNYQWSKTFGGEARRIGETVFSRLLTAGISLRGRPLPTALEKLTFA</sequence>